<dbReference type="InterPro" id="IPR013520">
    <property type="entry name" value="Ribonucl_H"/>
</dbReference>
<dbReference type="InterPro" id="IPR036397">
    <property type="entry name" value="RNaseH_sf"/>
</dbReference>
<evidence type="ECO:0000313" key="3">
    <source>
        <dbReference type="Proteomes" id="UP000790580"/>
    </source>
</evidence>
<dbReference type="Gene3D" id="3.40.50.10190">
    <property type="entry name" value="BRCT domain"/>
    <property type="match status" value="1"/>
</dbReference>
<evidence type="ECO:0000259" key="1">
    <source>
        <dbReference type="PROSITE" id="PS50172"/>
    </source>
</evidence>
<protein>
    <submittedName>
        <fullName evidence="2">DNA polymerase III subunit epsilon</fullName>
    </submittedName>
</protein>
<dbReference type="Pfam" id="PF00929">
    <property type="entry name" value="RNase_T"/>
    <property type="match status" value="1"/>
</dbReference>
<accession>A0ABS6JU65</accession>
<feature type="domain" description="BRCT" evidence="1">
    <location>
        <begin position="215"/>
        <end position="305"/>
    </location>
</feature>
<keyword evidence="3" id="KW-1185">Reference proteome</keyword>
<dbReference type="SUPFAM" id="SSF53098">
    <property type="entry name" value="Ribonuclease H-like"/>
    <property type="match status" value="1"/>
</dbReference>
<name>A0ABS6JU65_9BACI</name>
<evidence type="ECO:0000313" key="2">
    <source>
        <dbReference type="EMBL" id="MBU9721960.1"/>
    </source>
</evidence>
<dbReference type="PANTHER" id="PTHR30231">
    <property type="entry name" value="DNA POLYMERASE III SUBUNIT EPSILON"/>
    <property type="match status" value="1"/>
</dbReference>
<dbReference type="RefSeq" id="WP_088076126.1">
    <property type="nucleotide sequence ID" value="NZ_JAHQCR010000045.1"/>
</dbReference>
<dbReference type="PANTHER" id="PTHR30231:SF42">
    <property type="entry name" value="EXONUCLEASE"/>
    <property type="match status" value="1"/>
</dbReference>
<dbReference type="InterPro" id="IPR036420">
    <property type="entry name" value="BRCT_dom_sf"/>
</dbReference>
<comment type="caution">
    <text evidence="2">The sequence shown here is derived from an EMBL/GenBank/DDBJ whole genome shotgun (WGS) entry which is preliminary data.</text>
</comment>
<proteinExistence type="predicted"/>
<dbReference type="Pfam" id="PF00533">
    <property type="entry name" value="BRCT"/>
    <property type="match status" value="1"/>
</dbReference>
<dbReference type="InterPro" id="IPR012337">
    <property type="entry name" value="RNaseH-like_sf"/>
</dbReference>
<dbReference type="Proteomes" id="UP000790580">
    <property type="component" value="Unassembled WGS sequence"/>
</dbReference>
<gene>
    <name evidence="2" type="ORF">KS407_10985</name>
</gene>
<dbReference type="EMBL" id="JAHQCR010000045">
    <property type="protein sequence ID" value="MBU9721960.1"/>
    <property type="molecule type" value="Genomic_DNA"/>
</dbReference>
<organism evidence="2 3">
    <name type="scientific">Evansella alkalicola</name>
    <dbReference type="NCBI Taxonomy" id="745819"/>
    <lineage>
        <taxon>Bacteria</taxon>
        <taxon>Bacillati</taxon>
        <taxon>Bacillota</taxon>
        <taxon>Bacilli</taxon>
        <taxon>Bacillales</taxon>
        <taxon>Bacillaceae</taxon>
        <taxon>Evansella</taxon>
    </lineage>
</organism>
<dbReference type="SMART" id="SM00479">
    <property type="entry name" value="EXOIII"/>
    <property type="match status" value="1"/>
</dbReference>
<dbReference type="InterPro" id="IPR001357">
    <property type="entry name" value="BRCT_dom"/>
</dbReference>
<reference evidence="2 3" key="1">
    <citation type="submission" date="2021-06" db="EMBL/GenBank/DDBJ databases">
        <title>Bacillus sp. RD4P76, an endophyte from a halophyte.</title>
        <authorList>
            <person name="Sun J.-Q."/>
        </authorList>
    </citation>
    <scope>NUCLEOTIDE SEQUENCE [LARGE SCALE GENOMIC DNA]</scope>
    <source>
        <strain evidence="2 3">JCM 17098</strain>
    </source>
</reference>
<dbReference type="PROSITE" id="PS50172">
    <property type="entry name" value="BRCT"/>
    <property type="match status" value="1"/>
</dbReference>
<dbReference type="Gene3D" id="3.30.420.10">
    <property type="entry name" value="Ribonuclease H-like superfamily/Ribonuclease H"/>
    <property type="match status" value="1"/>
</dbReference>
<dbReference type="CDD" id="cd17748">
    <property type="entry name" value="BRCT_DNA_ligase_like"/>
    <property type="match status" value="1"/>
</dbReference>
<dbReference type="SUPFAM" id="SSF52113">
    <property type="entry name" value="BRCT domain"/>
    <property type="match status" value="1"/>
</dbReference>
<dbReference type="CDD" id="cd06130">
    <property type="entry name" value="DNA_pol_III_epsilon_like"/>
    <property type="match status" value="1"/>
</dbReference>
<sequence length="305" mass="34877">MRSFVAFDFETANSQRFSICSVGMIFVEDGTIKDKVYQLINPETIFDSLNTTIHGITERDVANAPTFNTFYNDIKSELNNKLMVAHYLPFDGYALQDNIARYRIEPVPKKLLCSYQLSKILLPGLPSYTLKTLCHRYNIELKKHHNALDDSKACAELFLALLNEFQIPDEMALFEKTNIKPGKLSLGTFKTSKVKRRFSFEKIDLKSIEVNKEAESDNPFYGRKVVFTGKLNFYSRKHAAEFVANKGAFPQNGINKETDIIVLGDFDNVMIKGNKSTKLKKAEKMIEDGHQIEIISEEEFLIMVK</sequence>